<evidence type="ECO:0000256" key="1">
    <source>
        <dbReference type="SAM" id="MobiDB-lite"/>
    </source>
</evidence>
<dbReference type="EMBL" id="LR824544">
    <property type="protein sequence ID" value="CAH1636270.1"/>
    <property type="molecule type" value="Genomic_DNA"/>
</dbReference>
<gene>
    <name evidence="3" type="ORF">SPLIT_LOCUS1632</name>
</gene>
<evidence type="ECO:0000313" key="3">
    <source>
        <dbReference type="EMBL" id="CAH1636270.1"/>
    </source>
</evidence>
<keyword evidence="2" id="KW-1133">Transmembrane helix</keyword>
<evidence type="ECO:0000256" key="2">
    <source>
        <dbReference type="SAM" id="Phobius"/>
    </source>
</evidence>
<keyword evidence="4" id="KW-1185">Reference proteome</keyword>
<evidence type="ECO:0000313" key="4">
    <source>
        <dbReference type="Proteomes" id="UP001153321"/>
    </source>
</evidence>
<organism evidence="3 4">
    <name type="scientific">Spodoptera littoralis</name>
    <name type="common">Egyptian cotton leafworm</name>
    <dbReference type="NCBI Taxonomy" id="7109"/>
    <lineage>
        <taxon>Eukaryota</taxon>
        <taxon>Metazoa</taxon>
        <taxon>Ecdysozoa</taxon>
        <taxon>Arthropoda</taxon>
        <taxon>Hexapoda</taxon>
        <taxon>Insecta</taxon>
        <taxon>Pterygota</taxon>
        <taxon>Neoptera</taxon>
        <taxon>Endopterygota</taxon>
        <taxon>Lepidoptera</taxon>
        <taxon>Glossata</taxon>
        <taxon>Ditrysia</taxon>
        <taxon>Noctuoidea</taxon>
        <taxon>Noctuidae</taxon>
        <taxon>Amphipyrinae</taxon>
        <taxon>Spodoptera</taxon>
    </lineage>
</organism>
<proteinExistence type="predicted"/>
<feature type="region of interest" description="Disordered" evidence="1">
    <location>
        <begin position="1"/>
        <end position="20"/>
    </location>
</feature>
<name>A0A9P0HYR9_SPOLI</name>
<feature type="transmembrane region" description="Helical" evidence="2">
    <location>
        <begin position="43"/>
        <end position="64"/>
    </location>
</feature>
<keyword evidence="2" id="KW-0472">Membrane</keyword>
<dbReference type="Proteomes" id="UP001153321">
    <property type="component" value="Chromosome 13"/>
</dbReference>
<keyword evidence="2" id="KW-0812">Transmembrane</keyword>
<dbReference type="AlphaFoldDB" id="A0A9P0HYR9"/>
<protein>
    <submittedName>
        <fullName evidence="3">Uncharacterized protein</fullName>
    </submittedName>
</protein>
<feature type="compositionally biased region" description="Low complexity" evidence="1">
    <location>
        <begin position="161"/>
        <end position="173"/>
    </location>
</feature>
<sequence length="192" mass="20910">MARAATARTSVTKHQEDDPGAAAADSLEAALAQLGPFGFYQGYMLIMLCIPNLLACMYSLNYIFVADSVPFRCVVPECEGGYPQFENDAAAALLPGGACERYEPLQPDLASCDRHSFIRTTPSPVTRSSTRISTPFLLSSTWRAASGCAPWWARCATWRCPSRSSSPATSRTRQYTPLPHHRPSTATNLMPS</sequence>
<reference evidence="3" key="1">
    <citation type="submission" date="2022-02" db="EMBL/GenBank/DDBJ databases">
        <authorList>
            <person name="King R."/>
        </authorList>
    </citation>
    <scope>NUCLEOTIDE SEQUENCE</scope>
</reference>
<accession>A0A9P0HYR9</accession>
<feature type="region of interest" description="Disordered" evidence="1">
    <location>
        <begin position="161"/>
        <end position="192"/>
    </location>
</feature>